<accession>A0A8C8D9I4</accession>
<dbReference type="PROSITE" id="PS50137">
    <property type="entry name" value="DS_RBD"/>
    <property type="match status" value="2"/>
</dbReference>
<dbReference type="PANTHER" id="PTHR45762:SF4">
    <property type="entry name" value="INTERLEUKIN ENHANCER-BINDING FACTOR 3"/>
    <property type="match status" value="1"/>
</dbReference>
<dbReference type="InterPro" id="IPR049401">
    <property type="entry name" value="DZF_dom_N"/>
</dbReference>
<dbReference type="InterPro" id="IPR049402">
    <property type="entry name" value="DZF_dom_C"/>
</dbReference>
<keyword evidence="5" id="KW-0677">Repeat</keyword>
<evidence type="ECO:0000256" key="11">
    <source>
        <dbReference type="ARBA" id="ARBA00023242"/>
    </source>
</evidence>
<keyword evidence="9" id="KW-0238">DNA-binding</keyword>
<name>A0A8C8D9I4_ONCTS</name>
<keyword evidence="8" id="KW-0051">Antiviral defense</keyword>
<evidence type="ECO:0000256" key="4">
    <source>
        <dbReference type="ARBA" id="ARBA00022553"/>
    </source>
</evidence>
<keyword evidence="6 12" id="KW-0694">RNA-binding</keyword>
<gene>
    <name evidence="16" type="primary">LOC112258821</name>
</gene>
<evidence type="ECO:0000256" key="1">
    <source>
        <dbReference type="ARBA" id="ARBA00004123"/>
    </source>
</evidence>
<keyword evidence="11" id="KW-0539">Nucleus</keyword>
<dbReference type="AlphaFoldDB" id="A0A8C8D9I4"/>
<evidence type="ECO:0000256" key="8">
    <source>
        <dbReference type="ARBA" id="ARBA00023118"/>
    </source>
</evidence>
<dbReference type="FunFam" id="3.30.460.10:FF:000003">
    <property type="entry name" value="interleukin enhancer-binding factor 3 isoform X2"/>
    <property type="match status" value="1"/>
</dbReference>
<keyword evidence="7" id="KW-0805">Transcription regulation</keyword>
<dbReference type="GO" id="GO:0005737">
    <property type="term" value="C:cytoplasm"/>
    <property type="evidence" value="ECO:0007669"/>
    <property type="project" value="UniProtKB-SubCell"/>
</dbReference>
<dbReference type="InterPro" id="IPR014720">
    <property type="entry name" value="dsRBD_dom"/>
</dbReference>
<dbReference type="Gene3D" id="1.10.1410.40">
    <property type="match status" value="1"/>
</dbReference>
<dbReference type="Pfam" id="PF07528">
    <property type="entry name" value="DZF_N"/>
    <property type="match status" value="1"/>
</dbReference>
<dbReference type="SMART" id="SM00572">
    <property type="entry name" value="DZF"/>
    <property type="match status" value="1"/>
</dbReference>
<evidence type="ECO:0000256" key="5">
    <source>
        <dbReference type="ARBA" id="ARBA00022737"/>
    </source>
</evidence>
<keyword evidence="10" id="KW-0804">Transcription</keyword>
<dbReference type="Pfam" id="PF20965">
    <property type="entry name" value="DZF_C"/>
    <property type="match status" value="1"/>
</dbReference>
<dbReference type="FunFam" id="1.10.1410.40:FF:000001">
    <property type="entry name" value="interleukin enhancer-binding factor 3 isoform X1"/>
    <property type="match status" value="1"/>
</dbReference>
<evidence type="ECO:0000256" key="13">
    <source>
        <dbReference type="SAM" id="MobiDB-lite"/>
    </source>
</evidence>
<dbReference type="InterPro" id="IPR033099">
    <property type="entry name" value="DSRM1_ILF3"/>
</dbReference>
<protein>
    <recommendedName>
        <fullName evidence="18">Interleukin enhancer binding factor 3b</fullName>
    </recommendedName>
</protein>
<dbReference type="Proteomes" id="UP000694402">
    <property type="component" value="Unassembled WGS sequence"/>
</dbReference>
<keyword evidence="4" id="KW-0597">Phosphoprotein</keyword>
<feature type="region of interest" description="Disordered" evidence="13">
    <location>
        <begin position="335"/>
        <end position="400"/>
    </location>
</feature>
<dbReference type="GO" id="GO:0071011">
    <property type="term" value="C:precatalytic spliceosome"/>
    <property type="evidence" value="ECO:0007669"/>
    <property type="project" value="TreeGrafter"/>
</dbReference>
<dbReference type="Gene3D" id="3.30.160.20">
    <property type="match status" value="2"/>
</dbReference>
<dbReference type="SMART" id="SM00358">
    <property type="entry name" value="DSRM"/>
    <property type="match status" value="2"/>
</dbReference>
<feature type="region of interest" description="Disordered" evidence="13">
    <location>
        <begin position="61"/>
        <end position="83"/>
    </location>
</feature>
<keyword evidence="17" id="KW-1185">Reference proteome</keyword>
<feature type="domain" description="DZF" evidence="15">
    <location>
        <begin position="11"/>
        <end position="375"/>
    </location>
</feature>
<sequence length="595" mass="65584">MPPPLRHRSMRIFMNDDRHVMAKHSAVYPTQEELEGVQNMVSHTERALKAVSDWLDEQEKVVKSAPDGTDSDKESEPKLSEQATRSLRGVMRVGLVAKGLLLKGDLDLELVLLCKDKPTITLLKNVADNLAVQLKTITEDKYEVTQVIREATIVIKSTKEPPLTLTINMTSPLVREEVEKQAAGETLSVNDPPDVLDRQKCLTALASLRHAKWFQARANGLRSCVIVIRILRDLCSRVPTWAPLHGWPIELLCEKAIGTGNRPMGAGEALRRVLECLASGILMADGAGICDPCEKELTDAIGHLDLQQREDLTQSAQHALRLSAFGQLHKVLGMDPLPSKMPRKPRSETPIDYTVQIPPSTTYAPPMKRPIEEEEGGEDKSPNKKKKKLQKKYEKSEPPQAMNALMRLNQLKPGLQYKLLSQTGPVHVPVFTMAVEVDGKSFEASGPSKRTAKLHVAVKVLQDMGLPTGVELKTAEPVKTEVATAIVEEVKPCITPIAMDTAATGADSVEATDGAERNVCSHDKRFVMEVEIDEQKFQGTGSNKKVAKAYAALAALDKLFPEGSVTEAAKKKKLPMVRFPLPYCIYVLAIVCKIY</sequence>
<dbReference type="GeneTree" id="ENSGT00940000156719"/>
<evidence type="ECO:0000313" key="16">
    <source>
        <dbReference type="Ensembl" id="ENSOTSP00005023452.2"/>
    </source>
</evidence>
<organism evidence="16 17">
    <name type="scientific">Oncorhynchus tshawytscha</name>
    <name type="common">Chinook salmon</name>
    <name type="synonym">Salmo tshawytscha</name>
    <dbReference type="NCBI Taxonomy" id="74940"/>
    <lineage>
        <taxon>Eukaryota</taxon>
        <taxon>Metazoa</taxon>
        <taxon>Chordata</taxon>
        <taxon>Craniata</taxon>
        <taxon>Vertebrata</taxon>
        <taxon>Euteleostomi</taxon>
        <taxon>Actinopterygii</taxon>
        <taxon>Neopterygii</taxon>
        <taxon>Teleostei</taxon>
        <taxon>Protacanthopterygii</taxon>
        <taxon>Salmoniformes</taxon>
        <taxon>Salmonidae</taxon>
        <taxon>Salmoninae</taxon>
        <taxon>Oncorhynchus</taxon>
    </lineage>
</organism>
<dbReference type="GO" id="GO:0003727">
    <property type="term" value="F:single-stranded RNA binding"/>
    <property type="evidence" value="ECO:0007669"/>
    <property type="project" value="TreeGrafter"/>
</dbReference>
<evidence type="ECO:0000259" key="15">
    <source>
        <dbReference type="PROSITE" id="PS51703"/>
    </source>
</evidence>
<evidence type="ECO:0000256" key="12">
    <source>
        <dbReference type="PROSITE-ProRule" id="PRU00266"/>
    </source>
</evidence>
<dbReference type="GO" id="GO:0003725">
    <property type="term" value="F:double-stranded RNA binding"/>
    <property type="evidence" value="ECO:0007669"/>
    <property type="project" value="InterPro"/>
</dbReference>
<dbReference type="PANTHER" id="PTHR45762">
    <property type="entry name" value="ZINC FINGER RNA-BINDING PROTEIN"/>
    <property type="match status" value="1"/>
</dbReference>
<dbReference type="GO" id="GO:0051607">
    <property type="term" value="P:defense response to virus"/>
    <property type="evidence" value="ECO:0007669"/>
    <property type="project" value="UniProtKB-KW"/>
</dbReference>
<keyword evidence="3" id="KW-0963">Cytoplasm</keyword>
<reference evidence="16" key="1">
    <citation type="submission" date="2025-08" db="UniProtKB">
        <authorList>
            <consortium name="Ensembl"/>
        </authorList>
    </citation>
    <scope>IDENTIFICATION</scope>
</reference>
<proteinExistence type="predicted"/>
<comment type="subcellular location">
    <subcellularLocation>
        <location evidence="2">Cytoplasm</location>
    </subcellularLocation>
    <subcellularLocation>
        <location evidence="1">Nucleus</location>
    </subcellularLocation>
</comment>
<feature type="compositionally biased region" description="Basic and acidic residues" evidence="13">
    <location>
        <begin position="70"/>
        <end position="79"/>
    </location>
</feature>
<dbReference type="InterPro" id="IPR043519">
    <property type="entry name" value="NT_sf"/>
</dbReference>
<evidence type="ECO:0000256" key="3">
    <source>
        <dbReference type="ARBA" id="ARBA00022490"/>
    </source>
</evidence>
<evidence type="ECO:0000256" key="7">
    <source>
        <dbReference type="ARBA" id="ARBA00023015"/>
    </source>
</evidence>
<evidence type="ECO:0000256" key="2">
    <source>
        <dbReference type="ARBA" id="ARBA00004496"/>
    </source>
</evidence>
<evidence type="ECO:0000256" key="10">
    <source>
        <dbReference type="ARBA" id="ARBA00023163"/>
    </source>
</evidence>
<dbReference type="GO" id="GO:0003677">
    <property type="term" value="F:DNA binding"/>
    <property type="evidence" value="ECO:0007669"/>
    <property type="project" value="UniProtKB-KW"/>
</dbReference>
<feature type="domain" description="DRBM" evidence="14">
    <location>
        <begin position="397"/>
        <end position="466"/>
    </location>
</feature>
<feature type="domain" description="DRBM" evidence="14">
    <location>
        <begin position="521"/>
        <end position="561"/>
    </location>
</feature>
<dbReference type="SUPFAM" id="SSF54768">
    <property type="entry name" value="dsRNA-binding domain-like"/>
    <property type="match status" value="2"/>
</dbReference>
<dbReference type="CDD" id="cd19910">
    <property type="entry name" value="DSRM_ILF3_rpt1"/>
    <property type="match status" value="1"/>
</dbReference>
<reference evidence="16" key="2">
    <citation type="submission" date="2025-09" db="UniProtKB">
        <authorList>
            <consortium name="Ensembl"/>
        </authorList>
    </citation>
    <scope>IDENTIFICATION</scope>
</reference>
<dbReference type="FunFam" id="3.30.160.20:FF:000008">
    <property type="entry name" value="interleukin enhancer-binding factor 3 isoform X2"/>
    <property type="match status" value="1"/>
</dbReference>
<dbReference type="Ensembl" id="ENSOTST00005025404.2">
    <property type="protein sequence ID" value="ENSOTSP00005023452.2"/>
    <property type="gene ID" value="ENSOTSG00005010520.2"/>
</dbReference>
<evidence type="ECO:0000256" key="9">
    <source>
        <dbReference type="ARBA" id="ARBA00023125"/>
    </source>
</evidence>
<evidence type="ECO:0000313" key="17">
    <source>
        <dbReference type="Proteomes" id="UP000694402"/>
    </source>
</evidence>
<dbReference type="PROSITE" id="PS51703">
    <property type="entry name" value="DZF"/>
    <property type="match status" value="1"/>
</dbReference>
<evidence type="ECO:0000259" key="14">
    <source>
        <dbReference type="PROSITE" id="PS50137"/>
    </source>
</evidence>
<dbReference type="Pfam" id="PF00035">
    <property type="entry name" value="dsrm"/>
    <property type="match status" value="2"/>
</dbReference>
<dbReference type="Gene3D" id="3.30.460.10">
    <property type="entry name" value="Beta Polymerase, domain 2"/>
    <property type="match status" value="1"/>
</dbReference>
<evidence type="ECO:0000256" key="6">
    <source>
        <dbReference type="ARBA" id="ARBA00022884"/>
    </source>
</evidence>
<dbReference type="InterPro" id="IPR006561">
    <property type="entry name" value="DZF_dom"/>
</dbReference>
<evidence type="ECO:0008006" key="18">
    <source>
        <dbReference type="Google" id="ProtNLM"/>
    </source>
</evidence>